<gene>
    <name evidence="4" type="ORF">P8935_02185</name>
</gene>
<dbReference type="SMART" id="SM00850">
    <property type="entry name" value="LytTR"/>
    <property type="match status" value="1"/>
</dbReference>
<dbReference type="Gene3D" id="3.40.50.2300">
    <property type="match status" value="1"/>
</dbReference>
<feature type="modified residue" description="4-aspartylphosphate" evidence="1">
    <location>
        <position position="63"/>
    </location>
</feature>
<evidence type="ECO:0000313" key="4">
    <source>
        <dbReference type="EMBL" id="XBH18149.1"/>
    </source>
</evidence>
<keyword evidence="1" id="KW-0597">Phosphoprotein</keyword>
<evidence type="ECO:0000256" key="1">
    <source>
        <dbReference type="PROSITE-ProRule" id="PRU00169"/>
    </source>
</evidence>
<dbReference type="InterPro" id="IPR007492">
    <property type="entry name" value="LytTR_DNA-bd_dom"/>
</dbReference>
<dbReference type="AlphaFoldDB" id="A0AAU7DKG7"/>
<dbReference type="Gene3D" id="2.40.50.1020">
    <property type="entry name" value="LytTr DNA-binding domain"/>
    <property type="match status" value="1"/>
</dbReference>
<evidence type="ECO:0000259" key="2">
    <source>
        <dbReference type="PROSITE" id="PS50110"/>
    </source>
</evidence>
<dbReference type="Pfam" id="PF00072">
    <property type="entry name" value="Response_reg"/>
    <property type="match status" value="1"/>
</dbReference>
<dbReference type="InterPro" id="IPR011006">
    <property type="entry name" value="CheY-like_superfamily"/>
</dbReference>
<feature type="domain" description="HTH LytTR-type" evidence="3">
    <location>
        <begin position="161"/>
        <end position="267"/>
    </location>
</feature>
<proteinExistence type="predicted"/>
<dbReference type="GO" id="GO:0003677">
    <property type="term" value="F:DNA binding"/>
    <property type="evidence" value="ECO:0007669"/>
    <property type="project" value="UniProtKB-KW"/>
</dbReference>
<reference evidence="4" key="1">
    <citation type="submission" date="2023-03" db="EMBL/GenBank/DDBJ databases">
        <title>Edaphobacter sp.</title>
        <authorList>
            <person name="Huber K.J."/>
            <person name="Papendorf J."/>
            <person name="Pilke C."/>
            <person name="Bunk B."/>
            <person name="Sproeer C."/>
            <person name="Pester M."/>
        </authorList>
    </citation>
    <scope>NUCLEOTIDE SEQUENCE</scope>
    <source>
        <strain evidence="4">DSM 110680</strain>
    </source>
</reference>
<feature type="domain" description="Response regulatory" evidence="2">
    <location>
        <begin position="9"/>
        <end position="123"/>
    </location>
</feature>
<name>A0AAU7DKG7_9BACT</name>
<organism evidence="4">
    <name type="scientific">Telmatobacter sp. DSM 110680</name>
    <dbReference type="NCBI Taxonomy" id="3036704"/>
    <lineage>
        <taxon>Bacteria</taxon>
        <taxon>Pseudomonadati</taxon>
        <taxon>Acidobacteriota</taxon>
        <taxon>Terriglobia</taxon>
        <taxon>Terriglobales</taxon>
        <taxon>Acidobacteriaceae</taxon>
        <taxon>Telmatobacter</taxon>
    </lineage>
</organism>
<dbReference type="EMBL" id="CP121196">
    <property type="protein sequence ID" value="XBH18149.1"/>
    <property type="molecule type" value="Genomic_DNA"/>
</dbReference>
<dbReference type="PROSITE" id="PS50110">
    <property type="entry name" value="RESPONSE_REGULATORY"/>
    <property type="match status" value="1"/>
</dbReference>
<dbReference type="InterPro" id="IPR001789">
    <property type="entry name" value="Sig_transdc_resp-reg_receiver"/>
</dbReference>
<dbReference type="PANTHER" id="PTHR37299:SF1">
    <property type="entry name" value="STAGE 0 SPORULATION PROTEIN A HOMOLOG"/>
    <property type="match status" value="1"/>
</dbReference>
<keyword evidence="4" id="KW-0238">DNA-binding</keyword>
<protein>
    <submittedName>
        <fullName evidence="4">LytTR family DNA-binding domain-containing protein</fullName>
    </submittedName>
</protein>
<evidence type="ECO:0000259" key="3">
    <source>
        <dbReference type="PROSITE" id="PS50930"/>
    </source>
</evidence>
<accession>A0AAU7DKG7</accession>
<dbReference type="SMART" id="SM00448">
    <property type="entry name" value="REC"/>
    <property type="match status" value="1"/>
</dbReference>
<dbReference type="PANTHER" id="PTHR37299">
    <property type="entry name" value="TRANSCRIPTIONAL REGULATOR-RELATED"/>
    <property type="match status" value="1"/>
</dbReference>
<dbReference type="Pfam" id="PF04397">
    <property type="entry name" value="LytTR"/>
    <property type="match status" value="1"/>
</dbReference>
<sequence length="267" mass="30332">MMPETSSLHAYLVDDEQLAIERLQRLLMAFPQIQIVGTATDPATAIAVLNDTRSQQIDVLFLDIQMPGINGFELLARLATQPFVIFTTAYDQHALRAFETNAIDYLLKPIEPEQLERALKKLGRIRPVTKPDWQQNPALPQLLNELTASLREGHASYPSRIAFRVGERISLLPLDDVTHFIAHEKLTFAVSNGRRHCVDQTIADLERRLDPAKFLRIHRSALVNVDWIHEVNSWFAGKVVLTLKDAQHTELTVARDRVRSLKEHLGI</sequence>
<dbReference type="SUPFAM" id="SSF52172">
    <property type="entry name" value="CheY-like"/>
    <property type="match status" value="1"/>
</dbReference>
<dbReference type="InterPro" id="IPR046947">
    <property type="entry name" value="LytR-like"/>
</dbReference>
<dbReference type="RefSeq" id="WP_348263372.1">
    <property type="nucleotide sequence ID" value="NZ_CP121196.1"/>
</dbReference>
<dbReference type="GO" id="GO:0000156">
    <property type="term" value="F:phosphorelay response regulator activity"/>
    <property type="evidence" value="ECO:0007669"/>
    <property type="project" value="InterPro"/>
</dbReference>
<dbReference type="PROSITE" id="PS50930">
    <property type="entry name" value="HTH_LYTTR"/>
    <property type="match status" value="1"/>
</dbReference>